<keyword evidence="1 4" id="KW-0813">Transport</keyword>
<evidence type="ECO:0000256" key="5">
    <source>
        <dbReference type="NCBIfam" id="TIGR00264"/>
    </source>
</evidence>
<accession>A0AAE3FSN0</accession>
<evidence type="ECO:0000256" key="1">
    <source>
        <dbReference type="ARBA" id="ARBA00022448"/>
    </source>
</evidence>
<proteinExistence type="inferred from homology"/>
<protein>
    <recommendedName>
        <fullName evidence="4 5">Nascent polypeptide-associated complex protein</fullName>
    </recommendedName>
</protein>
<comment type="similarity">
    <text evidence="4">Belongs to the NAC-alpha family.</text>
</comment>
<dbReference type="HAMAP" id="MF_00814">
    <property type="entry name" value="NAC_arch"/>
    <property type="match status" value="1"/>
</dbReference>
<feature type="region of interest" description="Disordered" evidence="6">
    <location>
        <begin position="58"/>
        <end position="93"/>
    </location>
</feature>
<feature type="domain" description="NAC-A/B" evidence="7">
    <location>
        <begin position="8"/>
        <end position="75"/>
    </location>
</feature>
<dbReference type="SMART" id="SM01407">
    <property type="entry name" value="NAC"/>
    <property type="match status" value="1"/>
</dbReference>
<gene>
    <name evidence="4" type="primary">nac</name>
    <name evidence="8" type="ORF">AArcSt11_13140</name>
</gene>
<dbReference type="Pfam" id="PF14555">
    <property type="entry name" value="UBA_4"/>
    <property type="match status" value="1"/>
</dbReference>
<keyword evidence="3 4" id="KW-0653">Protein transport</keyword>
<comment type="function">
    <text evidence="4">Contacts the emerging nascent chain on the ribosome.</text>
</comment>
<evidence type="ECO:0000259" key="7">
    <source>
        <dbReference type="PROSITE" id="PS51151"/>
    </source>
</evidence>
<comment type="caution">
    <text evidence="8">The sequence shown here is derived from an EMBL/GenBank/DDBJ whole genome shotgun (WGS) entry which is preliminary data.</text>
</comment>
<dbReference type="Gene3D" id="2.20.70.30">
    <property type="entry name" value="Nascent polypeptide-associated complex domain"/>
    <property type="match status" value="1"/>
</dbReference>
<evidence type="ECO:0000256" key="3">
    <source>
        <dbReference type="ARBA" id="ARBA00022927"/>
    </source>
</evidence>
<dbReference type="RefSeq" id="WP_250597714.1">
    <property type="nucleotide sequence ID" value="NZ_JAKRVY010000008.1"/>
</dbReference>
<dbReference type="NCBIfam" id="TIGR00264">
    <property type="entry name" value="archaeal-type nascent polypeptide-associated complex protein"/>
    <property type="match status" value="1"/>
</dbReference>
<dbReference type="AlphaFoldDB" id="A0AAE3FSN0"/>
<dbReference type="EMBL" id="JAKRVY010000008">
    <property type="protein sequence ID" value="MCL9814598.1"/>
    <property type="molecule type" value="Genomic_DNA"/>
</dbReference>
<evidence type="ECO:0000313" key="8">
    <source>
        <dbReference type="EMBL" id="MCL9814598.1"/>
    </source>
</evidence>
<dbReference type="GO" id="GO:0015031">
    <property type="term" value="P:protein transport"/>
    <property type="evidence" value="ECO:0007669"/>
    <property type="project" value="UniProtKB-UniRule"/>
</dbReference>
<dbReference type="Gene3D" id="1.10.8.10">
    <property type="entry name" value="DNA helicase RuvA subunit, C-terminal domain"/>
    <property type="match status" value="1"/>
</dbReference>
<dbReference type="Pfam" id="PF01849">
    <property type="entry name" value="NAC"/>
    <property type="match status" value="1"/>
</dbReference>
<dbReference type="InterPro" id="IPR002715">
    <property type="entry name" value="Nas_poly-pep-assoc_cplx_dom"/>
</dbReference>
<sequence>MFGGGGGGMDPRKMKQMMEQMGVNMEDLDAEKVIIQTPDADLVFTDAEVNKIDARGQETYQIVGSPDEQAPGSAGGSAPAVESGGDAGGVPDEDVEIVAMRTGASEDDAREALEANDGDLAAAVDQLE</sequence>
<name>A0AAE3FSN0_9EURY</name>
<organism evidence="8 9">
    <name type="scientific">Natranaeroarchaeum aerophilus</name>
    <dbReference type="NCBI Taxonomy" id="2917711"/>
    <lineage>
        <taxon>Archaea</taxon>
        <taxon>Methanobacteriati</taxon>
        <taxon>Methanobacteriota</taxon>
        <taxon>Stenosarchaea group</taxon>
        <taxon>Halobacteria</taxon>
        <taxon>Halobacteriales</taxon>
        <taxon>Natronoarchaeaceae</taxon>
        <taxon>Natranaeroarchaeum</taxon>
    </lineage>
</organism>
<evidence type="ECO:0000256" key="2">
    <source>
        <dbReference type="ARBA" id="ARBA00022884"/>
    </source>
</evidence>
<dbReference type="PROSITE" id="PS51151">
    <property type="entry name" value="NAC_AB"/>
    <property type="match status" value="1"/>
</dbReference>
<reference evidence="8 9" key="1">
    <citation type="journal article" date="2022" name="Syst. Appl. Microbiol.">
        <title>Natronocalculus amylovorans gen. nov., sp. nov., and Natranaeroarchaeum aerophilus sp. nov., dominant culturable amylolytic natronoarchaea from hypersaline soda lakes in southwestern Siberia.</title>
        <authorList>
            <person name="Sorokin D.Y."/>
            <person name="Elcheninov A.G."/>
            <person name="Khizhniak T.V."/>
            <person name="Koenen M."/>
            <person name="Bale N.J."/>
            <person name="Damste J.S.S."/>
            <person name="Kublanov I.V."/>
        </authorList>
    </citation>
    <scope>NUCLEOTIDE SEQUENCE [LARGE SCALE GENOMIC DNA]</scope>
    <source>
        <strain evidence="8 9">AArc-St1-1</strain>
    </source>
</reference>
<evidence type="ECO:0000256" key="6">
    <source>
        <dbReference type="SAM" id="MobiDB-lite"/>
    </source>
</evidence>
<dbReference type="InterPro" id="IPR005231">
    <property type="entry name" value="NAC_arc"/>
</dbReference>
<keyword evidence="2 4" id="KW-0694">RNA-binding</keyword>
<dbReference type="Proteomes" id="UP001202674">
    <property type="component" value="Unassembled WGS sequence"/>
</dbReference>
<dbReference type="InterPro" id="IPR009060">
    <property type="entry name" value="UBA-like_sf"/>
</dbReference>
<keyword evidence="9" id="KW-1185">Reference proteome</keyword>
<evidence type="ECO:0000256" key="4">
    <source>
        <dbReference type="HAMAP-Rule" id="MF_00814"/>
    </source>
</evidence>
<feature type="compositionally biased region" description="Low complexity" evidence="6">
    <location>
        <begin position="70"/>
        <end position="84"/>
    </location>
</feature>
<dbReference type="GO" id="GO:0003723">
    <property type="term" value="F:RNA binding"/>
    <property type="evidence" value="ECO:0007669"/>
    <property type="project" value="UniProtKB-UniRule"/>
</dbReference>
<evidence type="ECO:0000313" key="9">
    <source>
        <dbReference type="Proteomes" id="UP001202674"/>
    </source>
</evidence>
<comment type="subunit">
    <text evidence="4">Homodimer. Interacts with the ribosome. Binds ribosomal RNA.</text>
</comment>
<dbReference type="SUPFAM" id="SSF46934">
    <property type="entry name" value="UBA-like"/>
    <property type="match status" value="1"/>
</dbReference>
<dbReference type="InterPro" id="IPR038187">
    <property type="entry name" value="NAC_A/B_dom_sf"/>
</dbReference>